<proteinExistence type="inferred from homology"/>
<evidence type="ECO:0000259" key="6">
    <source>
        <dbReference type="Pfam" id="PF00361"/>
    </source>
</evidence>
<dbReference type="InterPro" id="IPR010096">
    <property type="entry name" value="NADH-Q_OxRdtase_suN/2"/>
</dbReference>
<feature type="transmembrane region" description="Helical" evidence="5">
    <location>
        <begin position="377"/>
        <end position="398"/>
    </location>
</feature>
<dbReference type="GO" id="GO:0042773">
    <property type="term" value="P:ATP synthesis coupled electron transport"/>
    <property type="evidence" value="ECO:0007669"/>
    <property type="project" value="InterPro"/>
</dbReference>
<accession>A0A2R4A3I3</accession>
<reference evidence="7" key="1">
    <citation type="submission" date="2017-09" db="EMBL/GenBank/DDBJ databases">
        <title>Comparative analysis of the mitochondrial genomes of 6 newly sequenced diatoms reveals group II introns in the barcoding region of cox1.</title>
        <authorList>
            <person name="Keepers K.G."/>
            <person name="Pogoda C.S."/>
            <person name="Kane N.C."/>
            <person name="Hamsher S.E."/>
            <person name="Stepanek J.G."/>
            <person name="Kociolek J.P."/>
        </authorList>
    </citation>
    <scope>NUCLEOTIDE SEQUENCE</scope>
</reference>
<name>A0A2R4A3I3_9STRA</name>
<comment type="subcellular location">
    <subcellularLocation>
        <location evidence="1">Membrane</location>
        <topology evidence="1">Multi-pass membrane protein</topology>
    </subcellularLocation>
</comment>
<dbReference type="InterPro" id="IPR001750">
    <property type="entry name" value="ND/Mrp_TM"/>
</dbReference>
<feature type="transmembrane region" description="Helical" evidence="5">
    <location>
        <begin position="97"/>
        <end position="115"/>
    </location>
</feature>
<feature type="domain" description="NADH:quinone oxidoreductase/Mrp antiporter transmembrane" evidence="6">
    <location>
        <begin position="144"/>
        <end position="473"/>
    </location>
</feature>
<evidence type="ECO:0000256" key="2">
    <source>
        <dbReference type="ARBA" id="ARBA00022692"/>
    </source>
</evidence>
<feature type="transmembrane region" description="Helical" evidence="5">
    <location>
        <begin position="179"/>
        <end position="202"/>
    </location>
</feature>
<dbReference type="AlphaFoldDB" id="A0A2R4A3I3"/>
<feature type="transmembrane region" description="Helical" evidence="5">
    <location>
        <begin position="316"/>
        <end position="337"/>
    </location>
</feature>
<feature type="transmembrane region" description="Helical" evidence="5">
    <location>
        <begin position="292"/>
        <end position="310"/>
    </location>
</feature>
<evidence type="ECO:0000256" key="4">
    <source>
        <dbReference type="ARBA" id="ARBA00023136"/>
    </source>
</evidence>
<dbReference type="EMBL" id="MF997423">
    <property type="protein sequence ID" value="AVR57631.1"/>
    <property type="molecule type" value="Genomic_DNA"/>
</dbReference>
<keyword evidence="7" id="KW-0496">Mitochondrion</keyword>
<evidence type="ECO:0000256" key="5">
    <source>
        <dbReference type="SAM" id="Phobius"/>
    </source>
</evidence>
<gene>
    <name evidence="7" type="primary">nad2</name>
</gene>
<feature type="transmembrane region" description="Helical" evidence="5">
    <location>
        <begin position="257"/>
        <end position="280"/>
    </location>
</feature>
<feature type="transmembrane region" description="Helical" evidence="5">
    <location>
        <begin position="424"/>
        <end position="446"/>
    </location>
</feature>
<dbReference type="PANTHER" id="PTHR22773">
    <property type="entry name" value="NADH DEHYDROGENASE"/>
    <property type="match status" value="1"/>
</dbReference>
<evidence type="ECO:0000256" key="1">
    <source>
        <dbReference type="ARBA" id="ARBA00004141"/>
    </source>
</evidence>
<dbReference type="Pfam" id="PF00361">
    <property type="entry name" value="Proton_antipo_M"/>
    <property type="match status" value="1"/>
</dbReference>
<keyword evidence="3 5" id="KW-1133">Transmembrane helix</keyword>
<feature type="transmembrane region" description="Helical" evidence="5">
    <location>
        <begin position="147"/>
        <end position="167"/>
    </location>
</feature>
<feature type="transmembrane region" description="Helical" evidence="5">
    <location>
        <begin position="14"/>
        <end position="33"/>
    </location>
</feature>
<keyword evidence="4 5" id="KW-0472">Membrane</keyword>
<protein>
    <submittedName>
        <fullName evidence="7">NADH dehydrogenase subunit 2</fullName>
    </submittedName>
</protein>
<feature type="transmembrane region" description="Helical" evidence="5">
    <location>
        <begin position="349"/>
        <end position="371"/>
    </location>
</feature>
<geneLocation type="mitochondrion" evidence="7"/>
<organism evidence="7">
    <name type="scientific">Surirella sp</name>
    <dbReference type="NCBI Taxonomy" id="1526603"/>
    <lineage>
        <taxon>Eukaryota</taxon>
        <taxon>Sar</taxon>
        <taxon>Stramenopiles</taxon>
        <taxon>Ochrophyta</taxon>
        <taxon>Bacillariophyta</taxon>
        <taxon>Bacillariophyceae</taxon>
        <taxon>Bacillariophycidae</taxon>
        <taxon>Surirellales</taxon>
        <taxon>Surirellaceae</taxon>
        <taxon>Surirella</taxon>
    </lineage>
</organism>
<dbReference type="GO" id="GO:0008137">
    <property type="term" value="F:NADH dehydrogenase (ubiquinone) activity"/>
    <property type="evidence" value="ECO:0007669"/>
    <property type="project" value="InterPro"/>
</dbReference>
<feature type="transmembrane region" description="Helical" evidence="5">
    <location>
        <begin position="458"/>
        <end position="479"/>
    </location>
</feature>
<evidence type="ECO:0000313" key="7">
    <source>
        <dbReference type="EMBL" id="AVR57631.1"/>
    </source>
</evidence>
<evidence type="ECO:0000256" key="3">
    <source>
        <dbReference type="ARBA" id="ARBA00022989"/>
    </source>
</evidence>
<feature type="transmembrane region" description="Helical" evidence="5">
    <location>
        <begin position="122"/>
        <end position="141"/>
    </location>
</feature>
<dbReference type="GO" id="GO:0016020">
    <property type="term" value="C:membrane"/>
    <property type="evidence" value="ECO:0007669"/>
    <property type="project" value="UniProtKB-SubCell"/>
</dbReference>
<keyword evidence="2 5" id="KW-0812">Transmembrane</keyword>
<sequence>MTINILSLNSFSVYTEYFIGISVIYVLIILIILTGNVQGLLIQGIISEAFAIILLANCFLMMNEHQFCFKISNSQPINEVLFYYGLNTHILNDNVSSISKFILCFFNFIFFMIISEFFKRNILTFEFIILLFFAVLGLIFMCSSGDFILIFLSMELISLVSYLITSFRKKSIKSVESGVKYLVIGTIASSLFVLGVSFIYLFTGSFLISDYTILFLDLNLSFFVNSDYSVLLALENLINSSPASIGYGFNNSFLIEIGLFCVLISVFIKLGLAPFHLWLIDVYENAPTIATFFFSALTKFSFIVLLFRVSTPFVSYFYYFLSNMCLIISLTSILVGSFANLQQKKIKTFLAYSSINHMGFVILSLSFFKSFSLAYSLYYLIIYMLTNLLIWHVVLLIAEIKKNHKFKNSIDFSDFLLLNKSQPILAFGLLIGFCSSSGLPPFIGFFSKFQILSVLIEAKFFSVGLMVVICSIISTFYYIRILKILYFENVFVGKLYEPINSNKILIFCSLAFSLILLLIKPNLLYLIVYYFIIQFFSDSNIYYLF</sequence>
<dbReference type="HAMAP" id="MF_00445">
    <property type="entry name" value="NDH1_NuoN_1"/>
    <property type="match status" value="1"/>
</dbReference>
<feature type="transmembrane region" description="Helical" evidence="5">
    <location>
        <begin position="40"/>
        <end position="62"/>
    </location>
</feature>